<evidence type="ECO:0000313" key="2">
    <source>
        <dbReference type="Proteomes" id="UP001140087"/>
    </source>
</evidence>
<name>A0ACC1LBX0_9FUNG</name>
<gene>
    <name evidence="1" type="ORF">H4R21_001449</name>
</gene>
<reference evidence="1" key="1">
    <citation type="submission" date="2022-07" db="EMBL/GenBank/DDBJ databases">
        <title>Phylogenomic reconstructions and comparative analyses of Kickxellomycotina fungi.</title>
        <authorList>
            <person name="Reynolds N.K."/>
            <person name="Stajich J.E."/>
            <person name="Barry K."/>
            <person name="Grigoriev I.V."/>
            <person name="Crous P."/>
            <person name="Smith M.E."/>
        </authorList>
    </citation>
    <scope>NUCLEOTIDE SEQUENCE</scope>
    <source>
        <strain evidence="1">BCRC 34780</strain>
    </source>
</reference>
<dbReference type="EMBL" id="JANBUN010000299">
    <property type="protein sequence ID" value="KAJ2804936.1"/>
    <property type="molecule type" value="Genomic_DNA"/>
</dbReference>
<keyword evidence="2" id="KW-1185">Reference proteome</keyword>
<protein>
    <submittedName>
        <fullName evidence="1">Uncharacterized protein</fullName>
    </submittedName>
</protein>
<sequence>MSGQLLFTYHDASVYAGDLPSLQVGHWVSDAILAFYFEYLTHEILRGDGTMLLLKPALVQFLRQQTDVKAAQAALPAGADKKQLVFVPIHSGDAGRADGASHWSLLVLCTNGESPAFHYFDSRANANYAHALATKERMGQVLLGGMHAHMHTHSCPQQENGFDCGVFVILFIDILVRRYADLRLPAAAAAPPSQPQTRPRSQSRPRVVQQPRAGGHISRHHHHHHTPHIRQVGHHHHHHHHHTALGRTHCHSHSARPALAAATAAAQPAIAGRSHFSRYIKLPAGLSKSELIRRPVSPFIRPGPDGQPPFTEFHPAMLRAPAFTHTFWWIDYGDLCNPNMARQMLAALVNRHANQPATKPTRPTTTTKSTTKPVASSRVR</sequence>
<dbReference type="Proteomes" id="UP001140087">
    <property type="component" value="Unassembled WGS sequence"/>
</dbReference>
<organism evidence="1 2">
    <name type="scientific">Coemansia helicoidea</name>
    <dbReference type="NCBI Taxonomy" id="1286919"/>
    <lineage>
        <taxon>Eukaryota</taxon>
        <taxon>Fungi</taxon>
        <taxon>Fungi incertae sedis</taxon>
        <taxon>Zoopagomycota</taxon>
        <taxon>Kickxellomycotina</taxon>
        <taxon>Kickxellomycetes</taxon>
        <taxon>Kickxellales</taxon>
        <taxon>Kickxellaceae</taxon>
        <taxon>Coemansia</taxon>
    </lineage>
</organism>
<accession>A0ACC1LBX0</accession>
<proteinExistence type="predicted"/>
<evidence type="ECO:0000313" key="1">
    <source>
        <dbReference type="EMBL" id="KAJ2804936.1"/>
    </source>
</evidence>
<comment type="caution">
    <text evidence="1">The sequence shown here is derived from an EMBL/GenBank/DDBJ whole genome shotgun (WGS) entry which is preliminary data.</text>
</comment>